<evidence type="ECO:0000313" key="3">
    <source>
        <dbReference type="WBParaSite" id="GPUH_0000773101-mRNA-1"/>
    </source>
</evidence>
<accession>A0A183DG81</accession>
<reference evidence="3" key="1">
    <citation type="submission" date="2016-06" db="UniProtKB">
        <authorList>
            <consortium name="WormBaseParasite"/>
        </authorList>
    </citation>
    <scope>IDENTIFICATION</scope>
</reference>
<reference evidence="1 2" key="2">
    <citation type="submission" date="2018-11" db="EMBL/GenBank/DDBJ databases">
        <authorList>
            <consortium name="Pathogen Informatics"/>
        </authorList>
    </citation>
    <scope>NUCLEOTIDE SEQUENCE [LARGE SCALE GENOMIC DNA]</scope>
</reference>
<name>A0A183DG81_9BILA</name>
<dbReference type="EMBL" id="UYRT01020719">
    <property type="protein sequence ID" value="VDK59419.1"/>
    <property type="molecule type" value="Genomic_DNA"/>
</dbReference>
<gene>
    <name evidence="1" type="ORF">GPUH_LOCUS7722</name>
</gene>
<dbReference type="Proteomes" id="UP000271098">
    <property type="component" value="Unassembled WGS sequence"/>
</dbReference>
<organism evidence="3">
    <name type="scientific">Gongylonema pulchrum</name>
    <dbReference type="NCBI Taxonomy" id="637853"/>
    <lineage>
        <taxon>Eukaryota</taxon>
        <taxon>Metazoa</taxon>
        <taxon>Ecdysozoa</taxon>
        <taxon>Nematoda</taxon>
        <taxon>Chromadorea</taxon>
        <taxon>Rhabditida</taxon>
        <taxon>Spirurina</taxon>
        <taxon>Spiruromorpha</taxon>
        <taxon>Spiruroidea</taxon>
        <taxon>Gongylonematidae</taxon>
        <taxon>Gongylonema</taxon>
    </lineage>
</organism>
<evidence type="ECO:0000313" key="1">
    <source>
        <dbReference type="EMBL" id="VDK59419.1"/>
    </source>
</evidence>
<dbReference type="OrthoDB" id="45365at2759"/>
<dbReference type="WBParaSite" id="GPUH_0000773101-mRNA-1">
    <property type="protein sequence ID" value="GPUH_0000773101-mRNA-1"/>
    <property type="gene ID" value="GPUH_0000773101"/>
</dbReference>
<keyword evidence="2" id="KW-1185">Reference proteome</keyword>
<dbReference type="AlphaFoldDB" id="A0A183DG81"/>
<protein>
    <submittedName>
        <fullName evidence="1 3">Uncharacterized protein</fullName>
    </submittedName>
</protein>
<sequence length="127" mass="14858">MNPPTLHWQHGRPIDSNVEQSPVWRMTGIRRQASINDDILVEKVDHFIARNFAKIVDESPEFTLLPCIKLRLILGVNDARRPCCDEDIANRALQYFQTLPHSFERIEQWIEQLAEKVCFSQSIKEML</sequence>
<proteinExistence type="predicted"/>
<evidence type="ECO:0000313" key="2">
    <source>
        <dbReference type="Proteomes" id="UP000271098"/>
    </source>
</evidence>